<dbReference type="RefSeq" id="WP_307274665.1">
    <property type="nucleotide sequence ID" value="NZ_JAUSVX010000006.1"/>
</dbReference>
<protein>
    <submittedName>
        <fullName evidence="1">Uncharacterized protein</fullName>
    </submittedName>
</protein>
<sequence>MQYHPVLRPRVYADEINKLIRRIVDEYEPIDVHQESRRIFGRSGVSMDITLDDLTRMGVLAQAARKGGPRG</sequence>
<proteinExistence type="predicted"/>
<gene>
    <name evidence="1" type="ORF">QO011_003604</name>
</gene>
<reference evidence="1 2" key="1">
    <citation type="submission" date="2023-07" db="EMBL/GenBank/DDBJ databases">
        <title>Genomic Encyclopedia of Type Strains, Phase IV (KMG-IV): sequencing the most valuable type-strain genomes for metagenomic binning, comparative biology and taxonomic classification.</title>
        <authorList>
            <person name="Goeker M."/>
        </authorList>
    </citation>
    <scope>NUCLEOTIDE SEQUENCE [LARGE SCALE GENOMIC DNA]</scope>
    <source>
        <strain evidence="1 2">DSM 19619</strain>
    </source>
</reference>
<evidence type="ECO:0000313" key="1">
    <source>
        <dbReference type="EMBL" id="MDQ0470585.1"/>
    </source>
</evidence>
<name>A0ABU0J8H9_9HYPH</name>
<organism evidence="1 2">
    <name type="scientific">Labrys wisconsinensis</name>
    <dbReference type="NCBI Taxonomy" id="425677"/>
    <lineage>
        <taxon>Bacteria</taxon>
        <taxon>Pseudomonadati</taxon>
        <taxon>Pseudomonadota</taxon>
        <taxon>Alphaproteobacteria</taxon>
        <taxon>Hyphomicrobiales</taxon>
        <taxon>Xanthobacteraceae</taxon>
        <taxon>Labrys</taxon>
    </lineage>
</organism>
<comment type="caution">
    <text evidence="1">The sequence shown here is derived from an EMBL/GenBank/DDBJ whole genome shotgun (WGS) entry which is preliminary data.</text>
</comment>
<dbReference type="Proteomes" id="UP001242480">
    <property type="component" value="Unassembled WGS sequence"/>
</dbReference>
<dbReference type="EMBL" id="JAUSVX010000006">
    <property type="protein sequence ID" value="MDQ0470585.1"/>
    <property type="molecule type" value="Genomic_DNA"/>
</dbReference>
<accession>A0ABU0J8H9</accession>
<evidence type="ECO:0000313" key="2">
    <source>
        <dbReference type="Proteomes" id="UP001242480"/>
    </source>
</evidence>
<keyword evidence="2" id="KW-1185">Reference proteome</keyword>